<accession>A0A6I4VT39</accession>
<sequence length="137" mass="15879">MDFFEDQQIPPATLIRLRLDEPSFVVYKAVYPRVEKISGQLMSIVSSLVETCQHKLEQETASLRHEVMQLVSKANARLQYTKYLRKQAHALLEGYYPSEVIPTIKIMVRGIFKQIEYEFTEAENILAAAKQLLDEFI</sequence>
<comment type="caution">
    <text evidence="1">The sequence shown here is derived from an EMBL/GenBank/DDBJ whole genome shotgun (WGS) entry which is preliminary data.</text>
</comment>
<name>A0A6I4VT39_9BACL</name>
<dbReference type="RefSeq" id="WP_160800325.1">
    <property type="nucleotide sequence ID" value="NZ_WUUL01000002.1"/>
</dbReference>
<dbReference type="Proteomes" id="UP000430692">
    <property type="component" value="Unassembled WGS sequence"/>
</dbReference>
<reference evidence="1 2" key="1">
    <citation type="submission" date="2019-12" db="EMBL/GenBank/DDBJ databases">
        <title>Whole-genome analyses of novel actinobacteria.</title>
        <authorList>
            <person name="Sahin N."/>
            <person name="Saygin H."/>
        </authorList>
    </citation>
    <scope>NUCLEOTIDE SEQUENCE [LARGE SCALE GENOMIC DNA]</scope>
    <source>
        <strain evidence="1 2">KC615</strain>
    </source>
</reference>
<dbReference type="AlphaFoldDB" id="A0A6I4VT39"/>
<dbReference type="EMBL" id="WUUL01000002">
    <property type="protein sequence ID" value="MXQ52990.1"/>
    <property type="molecule type" value="Genomic_DNA"/>
</dbReference>
<evidence type="ECO:0000313" key="1">
    <source>
        <dbReference type="EMBL" id="MXQ52990.1"/>
    </source>
</evidence>
<proteinExistence type="predicted"/>
<protein>
    <submittedName>
        <fullName evidence="1">Uncharacterized protein</fullName>
    </submittedName>
</protein>
<evidence type="ECO:0000313" key="2">
    <source>
        <dbReference type="Proteomes" id="UP000430692"/>
    </source>
</evidence>
<organism evidence="1 2">
    <name type="scientific">Shimazuella alba</name>
    <dbReference type="NCBI Taxonomy" id="2690964"/>
    <lineage>
        <taxon>Bacteria</taxon>
        <taxon>Bacillati</taxon>
        <taxon>Bacillota</taxon>
        <taxon>Bacilli</taxon>
        <taxon>Bacillales</taxon>
        <taxon>Thermoactinomycetaceae</taxon>
        <taxon>Shimazuella</taxon>
    </lineage>
</organism>
<keyword evidence="2" id="KW-1185">Reference proteome</keyword>
<gene>
    <name evidence="1" type="ORF">GSM42_04425</name>
</gene>